<evidence type="ECO:0000313" key="15">
    <source>
        <dbReference type="Proteomes" id="UP000515159"/>
    </source>
</evidence>
<comment type="subcellular location">
    <subcellularLocation>
        <location evidence="1 13">Cell membrane</location>
        <topology evidence="1 13">Multi-pass membrane protein</topology>
    </subcellularLocation>
</comment>
<evidence type="ECO:0000256" key="9">
    <source>
        <dbReference type="ARBA" id="ARBA00023136"/>
    </source>
</evidence>
<sequence length="318" mass="36583">MKDLLVFKTENPMEKVNFTTVTEFIILGFPEFPDLQVPLFFLLLLIYLIILMGNLTIIIIVCLDSCLKTPMYFFLSNLSFLDIFCTSVFLPKLLDILLRKTHHISKNGCFTQMYIFLSLTGTEFLILSIMAYDRYIAICQPLSYHLIMNQKVCILMSTGTWILGFLLPSSYYIFILQFSFCGLNEINHFFCDFSALLKLSCSSTSSLQCVVYILSVLVACPSFICTLTSYVYIISTILRIRSTEGRRKAFSTCSSHLTVVCLFYLTVICVYIRPPSMQSIDINKVISILYNTLIPMFNPVIYSLKNKDVKHAFRKYFC</sequence>
<dbReference type="InterPro" id="IPR000725">
    <property type="entry name" value="Olfact_rcpt"/>
</dbReference>
<comment type="similarity">
    <text evidence="2 12">Belongs to the G-protein coupled receptor 1 family.</text>
</comment>
<dbReference type="PANTHER" id="PTHR26452">
    <property type="entry name" value="OLFACTORY RECEPTOR"/>
    <property type="match status" value="1"/>
</dbReference>
<dbReference type="SUPFAM" id="SSF81321">
    <property type="entry name" value="Family A G protein-coupled receptor-like"/>
    <property type="match status" value="1"/>
</dbReference>
<keyword evidence="10 12" id="KW-0675">Receptor</keyword>
<keyword evidence="7 13" id="KW-1133">Transmembrane helix</keyword>
<dbReference type="GO" id="GO:0004984">
    <property type="term" value="F:olfactory receptor activity"/>
    <property type="evidence" value="ECO:0007669"/>
    <property type="project" value="InterPro"/>
</dbReference>
<keyword evidence="6 13" id="KW-0552">Olfaction</keyword>
<dbReference type="OrthoDB" id="5967130at2759"/>
<accession>A0A6P8PWJ4</accession>
<feature type="transmembrane region" description="Helical" evidence="13">
    <location>
        <begin position="110"/>
        <end position="132"/>
    </location>
</feature>
<dbReference type="PRINTS" id="PR00237">
    <property type="entry name" value="GPCRRHODOPSN"/>
</dbReference>
<evidence type="ECO:0000256" key="13">
    <source>
        <dbReference type="RuleBase" id="RU363047"/>
    </source>
</evidence>
<evidence type="ECO:0000256" key="8">
    <source>
        <dbReference type="ARBA" id="ARBA00023040"/>
    </source>
</evidence>
<evidence type="ECO:0000256" key="5">
    <source>
        <dbReference type="ARBA" id="ARBA00022692"/>
    </source>
</evidence>
<gene>
    <name evidence="16" type="primary">LOC117349714</name>
</gene>
<dbReference type="PROSITE" id="PS00237">
    <property type="entry name" value="G_PROTEIN_RECEP_F1_1"/>
    <property type="match status" value="1"/>
</dbReference>
<dbReference type="AlphaFoldDB" id="A0A6P8PWJ4"/>
<dbReference type="InParanoid" id="A0A6P8PWJ4"/>
<feature type="transmembrane region" description="Helical" evidence="13">
    <location>
        <begin position="210"/>
        <end position="233"/>
    </location>
</feature>
<dbReference type="InterPro" id="IPR017452">
    <property type="entry name" value="GPCR_Rhodpsn_7TM"/>
</dbReference>
<dbReference type="InterPro" id="IPR000276">
    <property type="entry name" value="GPCR_Rhodpsn"/>
</dbReference>
<reference evidence="16" key="1">
    <citation type="submission" date="2025-08" db="UniProtKB">
        <authorList>
            <consortium name="RefSeq"/>
        </authorList>
    </citation>
    <scope>IDENTIFICATION</scope>
</reference>
<proteinExistence type="inferred from homology"/>
<evidence type="ECO:0000256" key="6">
    <source>
        <dbReference type="ARBA" id="ARBA00022725"/>
    </source>
</evidence>
<evidence type="ECO:0000256" key="2">
    <source>
        <dbReference type="ARBA" id="ARBA00010663"/>
    </source>
</evidence>
<feature type="domain" description="G-protein coupled receptors family 1 profile" evidence="14">
    <location>
        <begin position="53"/>
        <end position="302"/>
    </location>
</feature>
<evidence type="ECO:0000256" key="3">
    <source>
        <dbReference type="ARBA" id="ARBA00022475"/>
    </source>
</evidence>
<dbReference type="Gene3D" id="1.20.1070.10">
    <property type="entry name" value="Rhodopsin 7-helix transmembrane proteins"/>
    <property type="match status" value="1"/>
</dbReference>
<feature type="transmembrane region" description="Helical" evidence="13">
    <location>
        <begin position="285"/>
        <end position="304"/>
    </location>
</feature>
<evidence type="ECO:0000256" key="10">
    <source>
        <dbReference type="ARBA" id="ARBA00023170"/>
    </source>
</evidence>
<keyword evidence="11 12" id="KW-0807">Transducer</keyword>
<dbReference type="PRINTS" id="PR00245">
    <property type="entry name" value="OLFACTORYR"/>
</dbReference>
<keyword evidence="9 13" id="KW-0472">Membrane</keyword>
<evidence type="ECO:0000313" key="16">
    <source>
        <dbReference type="RefSeq" id="XP_033779198.1"/>
    </source>
</evidence>
<feature type="transmembrane region" description="Helical" evidence="13">
    <location>
        <begin position="254"/>
        <end position="273"/>
    </location>
</feature>
<feature type="transmembrane region" description="Helical" evidence="13">
    <location>
        <begin position="152"/>
        <end position="174"/>
    </location>
</feature>
<keyword evidence="3 13" id="KW-1003">Cell membrane</keyword>
<dbReference type="FunFam" id="1.10.1220.70:FF:000001">
    <property type="entry name" value="Olfactory receptor"/>
    <property type="match status" value="1"/>
</dbReference>
<protein>
    <recommendedName>
        <fullName evidence="13">Olfactory receptor</fullName>
    </recommendedName>
</protein>
<evidence type="ECO:0000256" key="7">
    <source>
        <dbReference type="ARBA" id="ARBA00022989"/>
    </source>
</evidence>
<organism evidence="15 16">
    <name type="scientific">Geotrypetes seraphini</name>
    <name type="common">Gaboon caecilian</name>
    <name type="synonym">Caecilia seraphini</name>
    <dbReference type="NCBI Taxonomy" id="260995"/>
    <lineage>
        <taxon>Eukaryota</taxon>
        <taxon>Metazoa</taxon>
        <taxon>Chordata</taxon>
        <taxon>Craniata</taxon>
        <taxon>Vertebrata</taxon>
        <taxon>Euteleostomi</taxon>
        <taxon>Amphibia</taxon>
        <taxon>Gymnophiona</taxon>
        <taxon>Geotrypetes</taxon>
    </lineage>
</organism>
<evidence type="ECO:0000256" key="4">
    <source>
        <dbReference type="ARBA" id="ARBA00022606"/>
    </source>
</evidence>
<dbReference type="GeneID" id="117349714"/>
<evidence type="ECO:0000256" key="12">
    <source>
        <dbReference type="RuleBase" id="RU000688"/>
    </source>
</evidence>
<dbReference type="GO" id="GO:0004930">
    <property type="term" value="F:G protein-coupled receptor activity"/>
    <property type="evidence" value="ECO:0007669"/>
    <property type="project" value="UniProtKB-KW"/>
</dbReference>
<keyword evidence="8 12" id="KW-0297">G-protein coupled receptor</keyword>
<feature type="transmembrane region" description="Helical" evidence="13">
    <location>
        <begin position="39"/>
        <end position="63"/>
    </location>
</feature>
<keyword evidence="5 12" id="KW-0812">Transmembrane</keyword>
<name>A0A6P8PWJ4_GEOSA</name>
<dbReference type="FunFam" id="1.20.1070.10:FF:000001">
    <property type="entry name" value="Olfactory receptor"/>
    <property type="match status" value="1"/>
</dbReference>
<dbReference type="Proteomes" id="UP000515159">
    <property type="component" value="Chromosome 16"/>
</dbReference>
<dbReference type="GO" id="GO:0005886">
    <property type="term" value="C:plasma membrane"/>
    <property type="evidence" value="ECO:0007669"/>
    <property type="project" value="UniProtKB-SubCell"/>
</dbReference>
<evidence type="ECO:0000259" key="14">
    <source>
        <dbReference type="PROSITE" id="PS50262"/>
    </source>
</evidence>
<keyword evidence="4 13" id="KW-0716">Sensory transduction</keyword>
<dbReference type="Pfam" id="PF13853">
    <property type="entry name" value="7tm_4"/>
    <property type="match status" value="1"/>
</dbReference>
<evidence type="ECO:0000256" key="11">
    <source>
        <dbReference type="ARBA" id="ARBA00023224"/>
    </source>
</evidence>
<dbReference type="InterPro" id="IPR050516">
    <property type="entry name" value="Olfactory_GPCR"/>
</dbReference>
<dbReference type="RefSeq" id="XP_033779198.1">
    <property type="nucleotide sequence ID" value="XM_033923307.1"/>
</dbReference>
<dbReference type="KEGG" id="gsh:117349714"/>
<feature type="transmembrane region" description="Helical" evidence="13">
    <location>
        <begin position="70"/>
        <end position="90"/>
    </location>
</feature>
<evidence type="ECO:0000256" key="1">
    <source>
        <dbReference type="ARBA" id="ARBA00004651"/>
    </source>
</evidence>
<dbReference type="PROSITE" id="PS50262">
    <property type="entry name" value="G_PROTEIN_RECEP_F1_2"/>
    <property type="match status" value="1"/>
</dbReference>
<dbReference type="CDD" id="cd13954">
    <property type="entry name" value="7tmA_OR"/>
    <property type="match status" value="1"/>
</dbReference>
<keyword evidence="15" id="KW-1185">Reference proteome</keyword>